<comment type="caution">
    <text evidence="3">The sequence shown here is derived from an EMBL/GenBank/DDBJ whole genome shotgun (WGS) entry which is preliminary data.</text>
</comment>
<evidence type="ECO:0000256" key="1">
    <source>
        <dbReference type="SAM" id="SignalP"/>
    </source>
</evidence>
<reference evidence="3" key="1">
    <citation type="journal article" date="2014" name="Int. J. Syst. Evol. Microbiol.">
        <title>Complete genome sequence of Corynebacterium casei LMG S-19264T (=DSM 44701T), isolated from a smear-ripened cheese.</title>
        <authorList>
            <consortium name="US DOE Joint Genome Institute (JGI-PGF)"/>
            <person name="Walter F."/>
            <person name="Albersmeier A."/>
            <person name="Kalinowski J."/>
            <person name="Ruckert C."/>
        </authorList>
    </citation>
    <scope>NUCLEOTIDE SEQUENCE</scope>
    <source>
        <strain evidence="3">KCTC 23224</strain>
    </source>
</reference>
<dbReference type="AlphaFoldDB" id="A0A8J3G6Q0"/>
<accession>A0A8J3G6Q0</accession>
<sequence length="536" mass="58253">MKNFNTLLRTALALAIALVMFSCGEDETPTTTFTLSVLSLPSQGGTVEPGTSQQAENANVTLTATPAAGWKFVRWEGDASGTNASTSITMTSNKAVVAVFEEESNIVVLSGNLTTRTLTNDRQYLISGQVFIPDGVTVTIQPGTVLYGEKRTRGTLIVDRGGKLIAKGTKENPIVMTSAQEPGERDRGDWGGLVILGRARTNQANPAIEGIEPLRNFGGDDDNDNSGEYEFLRVEYAGIELTPNNETNSITMGGVGRGTKMEHLVVSYGGDDGFEWFGGSVDGKYLVSISTWDDDMDVDFGHSGNIQFGLVVRNPFFADQSQSNAFECDNGPNDNDVQPYTTATFSNITVYGPRDRVNRSISANNVQMIDLRRRTAVSIFNSVFTGFPVGLRFNTASVTEQYRAGRGALENNIMLHPNTPFAAGGGAVLADVEDIWRAKNQTVQVPGVDADWEGFYRGYGLNPENFFARFTLQTYPSNPNFALLPNGTLATGADFSNPKLGDFFDKTVQYIGGFGATDWTDGWVDFNPLNRDYSQR</sequence>
<dbReference type="PANTHER" id="PTHR41339">
    <property type="entry name" value="LIPL48"/>
    <property type="match status" value="1"/>
</dbReference>
<feature type="domain" description="Bacterial repeat" evidence="2">
    <location>
        <begin position="41"/>
        <end position="103"/>
    </location>
</feature>
<organism evidence="3 4">
    <name type="scientific">Mongoliitalea lutea</name>
    <dbReference type="NCBI Taxonomy" id="849756"/>
    <lineage>
        <taxon>Bacteria</taxon>
        <taxon>Pseudomonadati</taxon>
        <taxon>Bacteroidota</taxon>
        <taxon>Cytophagia</taxon>
        <taxon>Cytophagales</taxon>
        <taxon>Cyclobacteriaceae</taxon>
        <taxon>Mongoliitalea</taxon>
    </lineage>
</organism>
<reference evidence="3" key="2">
    <citation type="submission" date="2020-09" db="EMBL/GenBank/DDBJ databases">
        <authorList>
            <person name="Sun Q."/>
            <person name="Kim S."/>
        </authorList>
    </citation>
    <scope>NUCLEOTIDE SEQUENCE</scope>
    <source>
        <strain evidence="3">KCTC 23224</strain>
    </source>
</reference>
<dbReference type="InterPro" id="IPR044060">
    <property type="entry name" value="Bacterial_rp_domain"/>
</dbReference>
<evidence type="ECO:0000313" key="4">
    <source>
        <dbReference type="Proteomes" id="UP000642809"/>
    </source>
</evidence>
<feature type="signal peptide" evidence="1">
    <location>
        <begin position="1"/>
        <end position="24"/>
    </location>
</feature>
<keyword evidence="4" id="KW-1185">Reference proteome</keyword>
<evidence type="ECO:0000259" key="2">
    <source>
        <dbReference type="Pfam" id="PF18998"/>
    </source>
</evidence>
<gene>
    <name evidence="3" type="ORF">GCM10008106_29850</name>
</gene>
<protein>
    <recommendedName>
        <fullName evidence="2">Bacterial repeat domain-containing protein</fullName>
    </recommendedName>
</protein>
<dbReference type="PROSITE" id="PS51257">
    <property type="entry name" value="PROKAR_LIPOPROTEIN"/>
    <property type="match status" value="1"/>
</dbReference>
<proteinExistence type="predicted"/>
<feature type="chain" id="PRO_5035166713" description="Bacterial repeat domain-containing protein" evidence="1">
    <location>
        <begin position="25"/>
        <end position="536"/>
    </location>
</feature>
<keyword evidence="1" id="KW-0732">Signal</keyword>
<name>A0A8J3G6Q0_9BACT</name>
<dbReference type="Pfam" id="PF18998">
    <property type="entry name" value="Flg_new_2"/>
    <property type="match status" value="1"/>
</dbReference>
<dbReference type="RefSeq" id="WP_189584432.1">
    <property type="nucleotide sequence ID" value="NZ_BMYF01000020.1"/>
</dbReference>
<dbReference type="Proteomes" id="UP000642809">
    <property type="component" value="Unassembled WGS sequence"/>
</dbReference>
<evidence type="ECO:0000313" key="3">
    <source>
        <dbReference type="EMBL" id="GHB46970.1"/>
    </source>
</evidence>
<dbReference type="EMBL" id="BMYF01000020">
    <property type="protein sequence ID" value="GHB46970.1"/>
    <property type="molecule type" value="Genomic_DNA"/>
</dbReference>
<dbReference type="PANTHER" id="PTHR41339:SF1">
    <property type="entry name" value="SECRETED PROTEIN"/>
    <property type="match status" value="1"/>
</dbReference>